<evidence type="ECO:0000313" key="1">
    <source>
        <dbReference type="EMBL" id="KAH7927925.1"/>
    </source>
</evidence>
<evidence type="ECO:0000313" key="2">
    <source>
        <dbReference type="Proteomes" id="UP000790709"/>
    </source>
</evidence>
<gene>
    <name evidence="1" type="ORF">BV22DRAFT_1084028</name>
</gene>
<keyword evidence="2" id="KW-1185">Reference proteome</keyword>
<sequence length="429" mass="47395">MYIQALLNLLPLAHGIVSPGAAENRDGVLDRLGNLTPYHKAPAVEGIKKQLPGDCSVDQVMLTHRHGSRGPLQSELSLIQGLTYTLGNASQAIEHANLPVNLQFLKQGYVTKLKPESLSPIGRKQLFDHGVDFLLRYPRLHTDTFVAGNEERVIESSHWFGQGYLGGNASGAHFITIPDDVSKASWIRPWIACPAWGKGWNVKARATWVKTYLPSITKRLNKLLPGVHLSDDDTHGALFACAYDLAAYGVSPWCDVFSPTELSYFEYELDVMINGGFGYNLIPPEMGPVMGSVYVNTLIERFSNATGDATPLYLEFGHDGTIYTAMTAMGLAKDEPPLCPNGINPFRKWRTSYQVPFAANMVWERFTCTDSFRGPQIRLVLNEETFPLSICAKTKSDKTYGTCSLVEFITANKFSTDIQFGDATWSAAC</sequence>
<accession>A0ACB8BPT8</accession>
<feature type="non-terminal residue" evidence="1">
    <location>
        <position position="429"/>
    </location>
</feature>
<reference evidence="1" key="1">
    <citation type="journal article" date="2021" name="New Phytol.">
        <title>Evolutionary innovations through gain and loss of genes in the ectomycorrhizal Boletales.</title>
        <authorList>
            <person name="Wu G."/>
            <person name="Miyauchi S."/>
            <person name="Morin E."/>
            <person name="Kuo A."/>
            <person name="Drula E."/>
            <person name="Varga T."/>
            <person name="Kohler A."/>
            <person name="Feng B."/>
            <person name="Cao Y."/>
            <person name="Lipzen A."/>
            <person name="Daum C."/>
            <person name="Hundley H."/>
            <person name="Pangilinan J."/>
            <person name="Johnson J."/>
            <person name="Barry K."/>
            <person name="LaButti K."/>
            <person name="Ng V."/>
            <person name="Ahrendt S."/>
            <person name="Min B."/>
            <person name="Choi I.G."/>
            <person name="Park H."/>
            <person name="Plett J.M."/>
            <person name="Magnuson J."/>
            <person name="Spatafora J.W."/>
            <person name="Nagy L.G."/>
            <person name="Henrissat B."/>
            <person name="Grigoriev I.V."/>
            <person name="Yang Z.L."/>
            <person name="Xu J."/>
            <person name="Martin F.M."/>
        </authorList>
    </citation>
    <scope>NUCLEOTIDE SEQUENCE</scope>
    <source>
        <strain evidence="1">KUC20120723A-06</strain>
    </source>
</reference>
<dbReference type="Proteomes" id="UP000790709">
    <property type="component" value="Unassembled WGS sequence"/>
</dbReference>
<comment type="caution">
    <text evidence="1">The sequence shown here is derived from an EMBL/GenBank/DDBJ whole genome shotgun (WGS) entry which is preliminary data.</text>
</comment>
<protein>
    <submittedName>
        <fullName evidence="1">Phosphoglycerate mutase-like protein</fullName>
    </submittedName>
</protein>
<organism evidence="1 2">
    <name type="scientific">Leucogyrophana mollusca</name>
    <dbReference type="NCBI Taxonomy" id="85980"/>
    <lineage>
        <taxon>Eukaryota</taxon>
        <taxon>Fungi</taxon>
        <taxon>Dikarya</taxon>
        <taxon>Basidiomycota</taxon>
        <taxon>Agaricomycotina</taxon>
        <taxon>Agaricomycetes</taxon>
        <taxon>Agaricomycetidae</taxon>
        <taxon>Boletales</taxon>
        <taxon>Boletales incertae sedis</taxon>
        <taxon>Leucogyrophana</taxon>
    </lineage>
</organism>
<name>A0ACB8BPT8_9AGAM</name>
<dbReference type="EMBL" id="MU266359">
    <property type="protein sequence ID" value="KAH7927925.1"/>
    <property type="molecule type" value="Genomic_DNA"/>
</dbReference>
<proteinExistence type="predicted"/>